<gene>
    <name evidence="1" type="ORF">TOA249_LOCUS34423</name>
</gene>
<proteinExistence type="predicted"/>
<dbReference type="EMBL" id="CAJOBS010019618">
    <property type="protein sequence ID" value="CAF4966732.1"/>
    <property type="molecule type" value="Genomic_DNA"/>
</dbReference>
<reference evidence="1" key="1">
    <citation type="submission" date="2021-02" db="EMBL/GenBank/DDBJ databases">
        <authorList>
            <person name="Nowell W R."/>
        </authorList>
    </citation>
    <scope>NUCLEOTIDE SEQUENCE</scope>
</reference>
<comment type="caution">
    <text evidence="1">The sequence shown here is derived from an EMBL/GenBank/DDBJ whole genome shotgun (WGS) entry which is preliminary data.</text>
</comment>
<sequence length="52" mass="5808">MKKPTMKIQFGSFHPSTITSVSVLNPNKSQITSMIVETDYDVYNSTNLDGLQ</sequence>
<protein>
    <submittedName>
        <fullName evidence="1">Uncharacterized protein</fullName>
    </submittedName>
</protein>
<feature type="non-terminal residue" evidence="1">
    <location>
        <position position="1"/>
    </location>
</feature>
<evidence type="ECO:0000313" key="2">
    <source>
        <dbReference type="Proteomes" id="UP000663838"/>
    </source>
</evidence>
<name>A0A821YMN0_9BILA</name>
<dbReference type="AlphaFoldDB" id="A0A821YMN0"/>
<dbReference type="Proteomes" id="UP000663838">
    <property type="component" value="Unassembled WGS sequence"/>
</dbReference>
<evidence type="ECO:0000313" key="1">
    <source>
        <dbReference type="EMBL" id="CAF4966732.1"/>
    </source>
</evidence>
<accession>A0A821YMN0</accession>
<organism evidence="1 2">
    <name type="scientific">Rotaria socialis</name>
    <dbReference type="NCBI Taxonomy" id="392032"/>
    <lineage>
        <taxon>Eukaryota</taxon>
        <taxon>Metazoa</taxon>
        <taxon>Spiralia</taxon>
        <taxon>Gnathifera</taxon>
        <taxon>Rotifera</taxon>
        <taxon>Eurotatoria</taxon>
        <taxon>Bdelloidea</taxon>
        <taxon>Philodinida</taxon>
        <taxon>Philodinidae</taxon>
        <taxon>Rotaria</taxon>
    </lineage>
</organism>